<dbReference type="STRING" id="101091.A0A1C7N0V8"/>
<dbReference type="AlphaFoldDB" id="A0A1C7N0V8"/>
<dbReference type="OrthoDB" id="10265800at2759"/>
<dbReference type="InterPro" id="IPR038885">
    <property type="entry name" value="PLB1"/>
</dbReference>
<keyword evidence="3" id="KW-1185">Reference proteome</keyword>
<dbReference type="PANTHER" id="PTHR21325:SF31">
    <property type="entry name" value="GH22081P-RELATED"/>
    <property type="match status" value="1"/>
</dbReference>
<sequence>MTRIISVLALALSVLASIGETKNVTQISDCPALTPRNGPRDASDLRPDDIKVLGALGDSITAGFGIMGYNVSLPTTIALLDAFTEYRGLSYSAGGQENAFTVPNYIKHYQPKLTGYSNGNHSIESCGNGDTCSASYDSSNDQLNAAISGATARDLDYELDYLINQMKSMSNLDFENDWKMINIQIGSNDMCNSCSNKEDTNYTDPENYGAYIEGALEKIQQNIPKTLVNLIGAFNVSQIFPLTANQTYCTPQTSNVTINYNLNECECAAVPGGLDKMDRLASAYNRKLEDIYQKHQQNKTSDFAVTYQNANLNITSFPLEFFSNFDCFHPGLVGHRWVSKIVWNQLFSSREMKPKIFNFNEDETIYCPTDSDRFVTN</sequence>
<dbReference type="InterPro" id="IPR035547">
    <property type="entry name" value="Phospholipase_B"/>
</dbReference>
<feature type="signal peptide" evidence="1">
    <location>
        <begin position="1"/>
        <end position="21"/>
    </location>
</feature>
<dbReference type="GO" id="GO:0004620">
    <property type="term" value="F:phospholipase activity"/>
    <property type="evidence" value="ECO:0007669"/>
    <property type="project" value="InterPro"/>
</dbReference>
<dbReference type="InterPro" id="IPR036514">
    <property type="entry name" value="SGNH_hydro_sf"/>
</dbReference>
<name>A0A1C7N0V8_9FUNG</name>
<dbReference type="Proteomes" id="UP000093000">
    <property type="component" value="Unassembled WGS sequence"/>
</dbReference>
<comment type="caution">
    <text evidence="2">The sequence shown here is derived from an EMBL/GenBank/DDBJ whole genome shotgun (WGS) entry which is preliminary data.</text>
</comment>
<dbReference type="SUPFAM" id="SSF52266">
    <property type="entry name" value="SGNH hydrolase"/>
    <property type="match status" value="1"/>
</dbReference>
<dbReference type="PANTHER" id="PTHR21325">
    <property type="entry name" value="PHOSPHOLIPASE B, PLB1"/>
    <property type="match status" value="1"/>
</dbReference>
<dbReference type="EMBL" id="LUGH01000901">
    <property type="protein sequence ID" value="OBZ82296.1"/>
    <property type="molecule type" value="Genomic_DNA"/>
</dbReference>
<dbReference type="CDD" id="cd01824">
    <property type="entry name" value="Phospholipase_B_like"/>
    <property type="match status" value="1"/>
</dbReference>
<dbReference type="Pfam" id="PF00657">
    <property type="entry name" value="Lipase_GDSL"/>
    <property type="match status" value="1"/>
</dbReference>
<keyword evidence="1" id="KW-0732">Signal</keyword>
<accession>A0A1C7N0V8</accession>
<dbReference type="Gene3D" id="3.40.50.1110">
    <property type="entry name" value="SGNH hydrolase"/>
    <property type="match status" value="1"/>
</dbReference>
<evidence type="ECO:0000313" key="3">
    <source>
        <dbReference type="Proteomes" id="UP000093000"/>
    </source>
</evidence>
<reference evidence="2 3" key="1">
    <citation type="submission" date="2016-03" db="EMBL/GenBank/DDBJ databases">
        <title>Choanephora cucurbitarum.</title>
        <authorList>
            <person name="Min B."/>
            <person name="Park H."/>
            <person name="Park J.-H."/>
            <person name="Shin H.-D."/>
            <person name="Choi I.-G."/>
        </authorList>
    </citation>
    <scope>NUCLEOTIDE SEQUENCE [LARGE SCALE GENOMIC DNA]</scope>
    <source>
        <strain evidence="2 3">KUS-F28377</strain>
    </source>
</reference>
<dbReference type="InterPro" id="IPR001087">
    <property type="entry name" value="GDSL"/>
</dbReference>
<feature type="chain" id="PRO_5008889405" evidence="1">
    <location>
        <begin position="22"/>
        <end position="377"/>
    </location>
</feature>
<dbReference type="InParanoid" id="A0A1C7N0V8"/>
<evidence type="ECO:0000256" key="1">
    <source>
        <dbReference type="SAM" id="SignalP"/>
    </source>
</evidence>
<dbReference type="GO" id="GO:0006644">
    <property type="term" value="P:phospholipid metabolic process"/>
    <property type="evidence" value="ECO:0007669"/>
    <property type="project" value="TreeGrafter"/>
</dbReference>
<gene>
    <name evidence="2" type="primary">PLB1_1</name>
    <name evidence="2" type="ORF">A0J61_09652</name>
</gene>
<evidence type="ECO:0000313" key="2">
    <source>
        <dbReference type="EMBL" id="OBZ82296.1"/>
    </source>
</evidence>
<protein>
    <submittedName>
        <fullName evidence="2">Phospholipase B1, membrane-associated</fullName>
    </submittedName>
</protein>
<proteinExistence type="predicted"/>
<organism evidence="2 3">
    <name type="scientific">Choanephora cucurbitarum</name>
    <dbReference type="NCBI Taxonomy" id="101091"/>
    <lineage>
        <taxon>Eukaryota</taxon>
        <taxon>Fungi</taxon>
        <taxon>Fungi incertae sedis</taxon>
        <taxon>Mucoromycota</taxon>
        <taxon>Mucoromycotina</taxon>
        <taxon>Mucoromycetes</taxon>
        <taxon>Mucorales</taxon>
        <taxon>Mucorineae</taxon>
        <taxon>Choanephoraceae</taxon>
        <taxon>Choanephoroideae</taxon>
        <taxon>Choanephora</taxon>
    </lineage>
</organism>